<sequence>MILDKGYVHGGDIYSRPIRLDFSANVNPFGTPEVVRTAVRAAAEGLSAYPDPCCGPLREKLAAANGVTRENVICGNGAAELIYQFAAALQPKKALLPVPSFADYESALVAAGCEPTFYPLQRENGFLLGPDILDALGPDTDLLMLCSPNNPTGRSVPRELLLQVLDRCRQTGTWLFLDECFLELADEDKAFSLAEHLAAGDRVFLLRAFTKAYGMAGLRLGYGLCRDGALLERMSRLSQPWNVSTPAQAAGLAALSCPDWPQRARALFQVEKPWLYGRLTQLGLGVLPGDANFLFVTGVPGLYEKLLGQGVLIRDCGNYRGLQADDCRIAVRTRAENEELLRTMEEALRV</sequence>
<accession>W0FL93</accession>
<protein>
    <submittedName>
        <fullName evidence="4">Threonine-phosphate decarboxylase</fullName>
    </submittedName>
</protein>
<dbReference type="InterPro" id="IPR015422">
    <property type="entry name" value="PyrdxlP-dep_Trfase_small"/>
</dbReference>
<dbReference type="PANTHER" id="PTHR42885:SF1">
    <property type="entry name" value="THREONINE-PHOSPHATE DECARBOXYLASE"/>
    <property type="match status" value="1"/>
</dbReference>
<dbReference type="EMBL" id="KC246773">
    <property type="protein sequence ID" value="AHF23740.1"/>
    <property type="molecule type" value="Genomic_DNA"/>
</dbReference>
<dbReference type="SUPFAM" id="SSF53383">
    <property type="entry name" value="PLP-dependent transferases"/>
    <property type="match status" value="1"/>
</dbReference>
<feature type="domain" description="Aminotransferase class I/classII large" evidence="3">
    <location>
        <begin position="20"/>
        <end position="342"/>
    </location>
</feature>
<dbReference type="PANTHER" id="PTHR42885">
    <property type="entry name" value="HISTIDINOL-PHOSPHATE AMINOTRANSFERASE-RELATED"/>
    <property type="match status" value="1"/>
</dbReference>
<evidence type="ECO:0000256" key="1">
    <source>
        <dbReference type="ARBA" id="ARBA00001933"/>
    </source>
</evidence>
<dbReference type="Gene3D" id="3.40.640.10">
    <property type="entry name" value="Type I PLP-dependent aspartate aminotransferase-like (Major domain)"/>
    <property type="match status" value="1"/>
</dbReference>
<proteinExistence type="predicted"/>
<dbReference type="Gene3D" id="3.90.1150.10">
    <property type="entry name" value="Aspartate Aminotransferase, domain 1"/>
    <property type="match status" value="1"/>
</dbReference>
<organism evidence="4">
    <name type="scientific">uncultured bacterium Contig3b</name>
    <dbReference type="NCBI Taxonomy" id="1393568"/>
    <lineage>
        <taxon>Bacteria</taxon>
        <taxon>environmental samples</taxon>
    </lineage>
</organism>
<dbReference type="InterPro" id="IPR015424">
    <property type="entry name" value="PyrdxlP-dep_Trfase"/>
</dbReference>
<reference evidence="4" key="1">
    <citation type="journal article" date="2013" name="PLoS ONE">
        <title>Metagenomic insights into the carbohydrate-active enzymes carried by the microorganisms adhering to solid digesta in the rumen of cows.</title>
        <authorList>
            <person name="Wang L."/>
            <person name="Hatem A."/>
            <person name="Catalyurek U.V."/>
            <person name="Morrison M."/>
            <person name="Yu Z."/>
        </authorList>
    </citation>
    <scope>NUCLEOTIDE SEQUENCE</scope>
</reference>
<evidence type="ECO:0000313" key="4">
    <source>
        <dbReference type="EMBL" id="AHF23740.1"/>
    </source>
</evidence>
<dbReference type="CDD" id="cd00609">
    <property type="entry name" value="AAT_like"/>
    <property type="match status" value="1"/>
</dbReference>
<keyword evidence="2" id="KW-0663">Pyridoxal phosphate</keyword>
<comment type="cofactor">
    <cofactor evidence="1">
        <name>pyridoxal 5'-phosphate</name>
        <dbReference type="ChEBI" id="CHEBI:597326"/>
    </cofactor>
</comment>
<dbReference type="InterPro" id="IPR015421">
    <property type="entry name" value="PyrdxlP-dep_Trfase_major"/>
</dbReference>
<evidence type="ECO:0000256" key="2">
    <source>
        <dbReference type="ARBA" id="ARBA00022898"/>
    </source>
</evidence>
<dbReference type="AlphaFoldDB" id="W0FL93"/>
<dbReference type="GO" id="GO:0030170">
    <property type="term" value="F:pyridoxal phosphate binding"/>
    <property type="evidence" value="ECO:0007669"/>
    <property type="project" value="InterPro"/>
</dbReference>
<evidence type="ECO:0000259" key="3">
    <source>
        <dbReference type="Pfam" id="PF00155"/>
    </source>
</evidence>
<dbReference type="Pfam" id="PF00155">
    <property type="entry name" value="Aminotran_1_2"/>
    <property type="match status" value="1"/>
</dbReference>
<name>W0FL93_9BACT</name>
<dbReference type="InterPro" id="IPR004839">
    <property type="entry name" value="Aminotransferase_I/II_large"/>
</dbReference>